<reference evidence="2 3" key="1">
    <citation type="journal article" date="2007" name="Science">
        <title>Sea anemone genome reveals ancestral eumetazoan gene repertoire and genomic organization.</title>
        <authorList>
            <person name="Putnam N.H."/>
            <person name="Srivastava M."/>
            <person name="Hellsten U."/>
            <person name="Dirks B."/>
            <person name="Chapman J."/>
            <person name="Salamov A."/>
            <person name="Terry A."/>
            <person name="Shapiro H."/>
            <person name="Lindquist E."/>
            <person name="Kapitonov V.V."/>
            <person name="Jurka J."/>
            <person name="Genikhovich G."/>
            <person name="Grigoriev I.V."/>
            <person name="Lucas S.M."/>
            <person name="Steele R.E."/>
            <person name="Finnerty J.R."/>
            <person name="Technau U."/>
            <person name="Martindale M.Q."/>
            <person name="Rokhsar D.S."/>
        </authorList>
    </citation>
    <scope>NUCLEOTIDE SEQUENCE [LARGE SCALE GENOMIC DNA]</scope>
    <source>
        <strain evidence="3">CH2 X CH6</strain>
    </source>
</reference>
<proteinExistence type="inferred from homology"/>
<comment type="similarity">
    <text evidence="1">Belongs to the C19orf12 family.</text>
</comment>
<dbReference type="EMBL" id="DS469655">
    <property type="protein sequence ID" value="EDO37090.1"/>
    <property type="molecule type" value="Genomic_DNA"/>
</dbReference>
<dbReference type="AlphaFoldDB" id="A7SGY1"/>
<dbReference type="PANTHER" id="PTHR31493:SF1">
    <property type="entry name" value="PROTEIN C19ORF12"/>
    <property type="match status" value="1"/>
</dbReference>
<keyword evidence="3" id="KW-1185">Reference proteome</keyword>
<evidence type="ECO:0000256" key="1">
    <source>
        <dbReference type="ARBA" id="ARBA00029457"/>
    </source>
</evidence>
<evidence type="ECO:0000313" key="3">
    <source>
        <dbReference type="Proteomes" id="UP000001593"/>
    </source>
</evidence>
<evidence type="ECO:0000313" key="2">
    <source>
        <dbReference type="EMBL" id="EDO37090.1"/>
    </source>
</evidence>
<gene>
    <name evidence="2" type="ORF">NEMVEDRAFT_v1g212117</name>
</gene>
<dbReference type="eggNOG" id="ENOG502RZQC">
    <property type="taxonomic scope" value="Eukaryota"/>
</dbReference>
<dbReference type="PANTHER" id="PTHR31493">
    <property type="entry name" value="NAZO FAMILY MEMBER"/>
    <property type="match status" value="1"/>
</dbReference>
<dbReference type="InParanoid" id="A7SGY1"/>
<accession>A7SGY1</accession>
<organism evidence="2 3">
    <name type="scientific">Nematostella vectensis</name>
    <name type="common">Starlet sea anemone</name>
    <dbReference type="NCBI Taxonomy" id="45351"/>
    <lineage>
        <taxon>Eukaryota</taxon>
        <taxon>Metazoa</taxon>
        <taxon>Cnidaria</taxon>
        <taxon>Anthozoa</taxon>
        <taxon>Hexacorallia</taxon>
        <taxon>Actiniaria</taxon>
        <taxon>Edwardsiidae</taxon>
        <taxon>Nematostella</taxon>
    </lineage>
</organism>
<dbReference type="Pfam" id="PF20721">
    <property type="entry name" value="C19orf12"/>
    <property type="match status" value="1"/>
</dbReference>
<dbReference type="Proteomes" id="UP000001593">
    <property type="component" value="Unassembled WGS sequence"/>
</dbReference>
<sequence>MPISPHDLQRVVAVLADEQELKATVRGGVYGGVIAGVTTCIGGLIAGPPGLAIGGAVGGALAFSTSSNFKPVSQIIKDMSAHDRQLLYDYMKDILDRITVDDYVALLAFLSGGPGLLLRQQLIDKTVDFLKTQMQNFPEL</sequence>
<dbReference type="InterPro" id="IPR033369">
    <property type="entry name" value="C19orf12"/>
</dbReference>
<dbReference type="PhylomeDB" id="A7SGY1"/>
<dbReference type="OMA" id="VGTLKWT"/>
<dbReference type="HOGENOM" id="CLU_138025_0_0_1"/>
<dbReference type="STRING" id="45351.A7SGY1"/>
<name>A7SGY1_NEMVE</name>
<protein>
    <submittedName>
        <fullName evidence="2">Uncharacterized protein</fullName>
    </submittedName>
</protein>